<dbReference type="InterPro" id="IPR003439">
    <property type="entry name" value="ABC_transporter-like_ATP-bd"/>
</dbReference>
<dbReference type="SUPFAM" id="SSF52540">
    <property type="entry name" value="P-loop containing nucleoside triphosphate hydrolases"/>
    <property type="match status" value="2"/>
</dbReference>
<dbReference type="InterPro" id="IPR032524">
    <property type="entry name" value="ABC_tran_C"/>
</dbReference>
<dbReference type="PROSITE" id="PS50893">
    <property type="entry name" value="ABC_TRANSPORTER_2"/>
    <property type="match status" value="2"/>
</dbReference>
<dbReference type="Gene3D" id="3.40.50.300">
    <property type="entry name" value="P-loop containing nucleotide triphosphate hydrolases"/>
    <property type="match status" value="2"/>
</dbReference>
<evidence type="ECO:0000256" key="3">
    <source>
        <dbReference type="ARBA" id="ARBA00022840"/>
    </source>
</evidence>
<comment type="caution">
    <text evidence="6">The sequence shown here is derived from an EMBL/GenBank/DDBJ whole genome shotgun (WGS) entry which is preliminary data.</text>
</comment>
<dbReference type="EMBL" id="RXIA01000005">
    <property type="protein sequence ID" value="RVU71381.1"/>
    <property type="molecule type" value="Genomic_DNA"/>
</dbReference>
<dbReference type="FunFam" id="3.40.50.300:FF:000011">
    <property type="entry name" value="Putative ABC transporter ATP-binding component"/>
    <property type="match status" value="1"/>
</dbReference>
<keyword evidence="7" id="KW-1185">Reference proteome</keyword>
<accession>A0A437SWS7</accession>
<keyword evidence="2" id="KW-0547">Nucleotide-binding</keyword>
<organism evidence="6 7">
    <name type="scientific">Lactobacillus xujianguonis</name>
    <dbReference type="NCBI Taxonomy" id="2495899"/>
    <lineage>
        <taxon>Bacteria</taxon>
        <taxon>Bacillati</taxon>
        <taxon>Bacillota</taxon>
        <taxon>Bacilli</taxon>
        <taxon>Lactobacillales</taxon>
        <taxon>Lactobacillaceae</taxon>
        <taxon>Lactobacillus</taxon>
    </lineage>
</organism>
<dbReference type="FunFam" id="3.40.50.300:FF:000309">
    <property type="entry name" value="ABC transporter ATP-binding protein"/>
    <property type="match status" value="1"/>
</dbReference>
<dbReference type="GO" id="GO:0003677">
    <property type="term" value="F:DNA binding"/>
    <property type="evidence" value="ECO:0007669"/>
    <property type="project" value="InterPro"/>
</dbReference>
<dbReference type="InterPro" id="IPR003593">
    <property type="entry name" value="AAA+_ATPase"/>
</dbReference>
<feature type="compositionally biased region" description="Basic and acidic residues" evidence="4">
    <location>
        <begin position="566"/>
        <end position="576"/>
    </location>
</feature>
<evidence type="ECO:0000256" key="4">
    <source>
        <dbReference type="SAM" id="MobiDB-lite"/>
    </source>
</evidence>
<dbReference type="GO" id="GO:0016887">
    <property type="term" value="F:ATP hydrolysis activity"/>
    <property type="evidence" value="ECO:0007669"/>
    <property type="project" value="InterPro"/>
</dbReference>
<keyword evidence="1" id="KW-0677">Repeat</keyword>
<dbReference type="PROSITE" id="PS00211">
    <property type="entry name" value="ABC_TRANSPORTER_1"/>
    <property type="match status" value="1"/>
</dbReference>
<dbReference type="CDD" id="cd03221">
    <property type="entry name" value="ABCF_EF-3"/>
    <property type="match status" value="2"/>
</dbReference>
<evidence type="ECO:0000256" key="1">
    <source>
        <dbReference type="ARBA" id="ARBA00022737"/>
    </source>
</evidence>
<sequence>MIIAQGHDLEQQFGANTLFKNVNFSIDSNARIGLVGPNGVGKTTLLKIMTGQQEPTHGEFTVNKGIEVGYIAQENALDEDKSIWDELEEVFAPLINKGKKLEHMQMKIADHPEDEALLKQYDQMQFDFEQQGGYTYQADIKSILNGFKFPENTWQKQIGSLSGGEKTRLAFVKLLLRKPPLLLLDEPTNYLDMDTLDWLESFLKNYDGAILVVSHDQYFLDHLATQIFELQFGKLTAFKGNYSQYQQERELRDKQQEAAYEKQQEEIKKDEEFIQKNLVRATTTKRAQSRRKKLEKIERINPPKHKNKVKIHFKSERPSGKEVLILNDLTIGYPDKTMVKDISFQVNKGDRVAIIGPNGIGKSTLLKTIMKQLTPKDGSIKYGASLNIGYYDQELQRLEPGKTVLDTVWDRHKTMPERDMRSILASFLFTAKDIDKTVGQLSGGQKARLTLTVLSLEHDNFLLMDEPTNHLDIEAKEVLEGALKDYDGTLLFVSHDRYFINQLANKIVSVRDGHAKIYEGNYSYYLDEKAKQAAGLTPGEATTDDDNAQTVQVTKPVSEQKLSYQEQKKRDSEKRKLQRAVDDAEKQIESLETQQKEIQTEMANPEIATNFDKLGPLQEKLTAIQKELDQANDAWEQALTALDEFE</sequence>
<evidence type="ECO:0000313" key="6">
    <source>
        <dbReference type="EMBL" id="RVU71381.1"/>
    </source>
</evidence>
<keyword evidence="3 6" id="KW-0067">ATP-binding</keyword>
<proteinExistence type="predicted"/>
<dbReference type="InterPro" id="IPR017871">
    <property type="entry name" value="ABC_transporter-like_CS"/>
</dbReference>
<gene>
    <name evidence="6" type="ORF">EJK17_02775</name>
</gene>
<dbReference type="SMART" id="SM00382">
    <property type="entry name" value="AAA"/>
    <property type="match status" value="2"/>
</dbReference>
<dbReference type="Pfam" id="PF00005">
    <property type="entry name" value="ABC_tran"/>
    <property type="match status" value="2"/>
</dbReference>
<feature type="region of interest" description="Disordered" evidence="4">
    <location>
        <begin position="556"/>
        <end position="576"/>
    </location>
</feature>
<dbReference type="Pfam" id="PF12848">
    <property type="entry name" value="ABC_tran_Xtn"/>
    <property type="match status" value="1"/>
</dbReference>
<reference evidence="6 7" key="1">
    <citation type="submission" date="2018-12" db="EMBL/GenBank/DDBJ databases">
        <authorList>
            <person name="Meng J."/>
        </authorList>
    </citation>
    <scope>NUCLEOTIDE SEQUENCE [LARGE SCALE GENOMIC DNA]</scope>
    <source>
        <strain evidence="6 7">HT111-2</strain>
    </source>
</reference>
<dbReference type="InterPro" id="IPR032781">
    <property type="entry name" value="ABC_tran_Xtn"/>
</dbReference>
<dbReference type="InterPro" id="IPR037118">
    <property type="entry name" value="Val-tRNA_synth_C_sf"/>
</dbReference>
<feature type="compositionally biased region" description="Polar residues" evidence="4">
    <location>
        <begin position="556"/>
        <end position="565"/>
    </location>
</feature>
<evidence type="ECO:0000259" key="5">
    <source>
        <dbReference type="PROSITE" id="PS50893"/>
    </source>
</evidence>
<dbReference type="GO" id="GO:0005524">
    <property type="term" value="F:ATP binding"/>
    <property type="evidence" value="ECO:0007669"/>
    <property type="project" value="UniProtKB-KW"/>
</dbReference>
<dbReference type="InterPro" id="IPR027417">
    <property type="entry name" value="P-loop_NTPase"/>
</dbReference>
<dbReference type="Proteomes" id="UP000288291">
    <property type="component" value="Unassembled WGS sequence"/>
</dbReference>
<dbReference type="AlphaFoldDB" id="A0A437SWS7"/>
<dbReference type="PANTHER" id="PTHR42855:SF2">
    <property type="entry name" value="DRUG RESISTANCE ABC TRANSPORTER,ATP-BINDING PROTEIN"/>
    <property type="match status" value="1"/>
</dbReference>
<dbReference type="Pfam" id="PF16326">
    <property type="entry name" value="ABC_tran_CTD"/>
    <property type="match status" value="1"/>
</dbReference>
<evidence type="ECO:0000256" key="2">
    <source>
        <dbReference type="ARBA" id="ARBA00022741"/>
    </source>
</evidence>
<feature type="domain" description="ABC transporter" evidence="5">
    <location>
        <begin position="4"/>
        <end position="257"/>
    </location>
</feature>
<name>A0A437SWS7_9LACO</name>
<feature type="domain" description="ABC transporter" evidence="5">
    <location>
        <begin position="324"/>
        <end position="537"/>
    </location>
</feature>
<dbReference type="PANTHER" id="PTHR42855">
    <property type="entry name" value="ABC TRANSPORTER ATP-BINDING SUBUNIT"/>
    <property type="match status" value="1"/>
</dbReference>
<protein>
    <submittedName>
        <fullName evidence="6">ABC transporter ATP-binding protein</fullName>
    </submittedName>
</protein>
<evidence type="ECO:0000313" key="7">
    <source>
        <dbReference type="Proteomes" id="UP000288291"/>
    </source>
</evidence>
<dbReference type="RefSeq" id="WP_103661761.1">
    <property type="nucleotide sequence ID" value="NZ_ML136874.1"/>
</dbReference>
<dbReference type="Gene3D" id="1.10.287.380">
    <property type="entry name" value="Valyl-tRNA synthetase, C-terminal domain"/>
    <property type="match status" value="1"/>
</dbReference>
<dbReference type="InterPro" id="IPR051309">
    <property type="entry name" value="ABCF_ATPase"/>
</dbReference>